<comment type="caution">
    <text evidence="1">The sequence shown here is derived from an EMBL/GenBank/DDBJ whole genome shotgun (WGS) entry which is preliminary data.</text>
</comment>
<protein>
    <submittedName>
        <fullName evidence="1">Uncharacterized protein</fullName>
    </submittedName>
</protein>
<reference evidence="2" key="1">
    <citation type="journal article" date="2019" name="Int. J. Syst. Evol. Microbiol.">
        <title>The Global Catalogue of Microorganisms (GCM) 10K type strain sequencing project: providing services to taxonomists for standard genome sequencing and annotation.</title>
        <authorList>
            <consortium name="The Broad Institute Genomics Platform"/>
            <consortium name="The Broad Institute Genome Sequencing Center for Infectious Disease"/>
            <person name="Wu L."/>
            <person name="Ma J."/>
        </authorList>
    </citation>
    <scope>NUCLEOTIDE SEQUENCE [LARGE SCALE GENOMIC DNA]</scope>
    <source>
        <strain evidence="2">KCTC 42903</strain>
    </source>
</reference>
<proteinExistence type="predicted"/>
<evidence type="ECO:0000313" key="1">
    <source>
        <dbReference type="EMBL" id="MFD2536356.1"/>
    </source>
</evidence>
<sequence length="85" mass="9773">MKLNFFTLNDFMKTNILIISLLSSISFNYAQNVNTSVASDMNTVFSLLEKKRIPYDIHLDYGYDFIDVSQYNGTLQTNNYLSIGN</sequence>
<dbReference type="EMBL" id="JBHULK010000008">
    <property type="protein sequence ID" value="MFD2536356.1"/>
    <property type="molecule type" value="Genomic_DNA"/>
</dbReference>
<keyword evidence="2" id="KW-1185">Reference proteome</keyword>
<name>A0ABW5JX26_9FLAO</name>
<dbReference type="Proteomes" id="UP001597441">
    <property type="component" value="Unassembled WGS sequence"/>
</dbReference>
<dbReference type="RefSeq" id="WP_388020654.1">
    <property type="nucleotide sequence ID" value="NZ_JBHUDT010000008.1"/>
</dbReference>
<gene>
    <name evidence="1" type="ORF">ACFSQS_14685</name>
</gene>
<evidence type="ECO:0000313" key="2">
    <source>
        <dbReference type="Proteomes" id="UP001597441"/>
    </source>
</evidence>
<organism evidence="1 2">
    <name type="scientific">Gelatiniphilus marinus</name>
    <dbReference type="NCBI Taxonomy" id="1759464"/>
    <lineage>
        <taxon>Bacteria</taxon>
        <taxon>Pseudomonadati</taxon>
        <taxon>Bacteroidota</taxon>
        <taxon>Flavobacteriia</taxon>
        <taxon>Flavobacteriales</taxon>
        <taxon>Flavobacteriaceae</taxon>
        <taxon>Gelatiniphilus</taxon>
    </lineage>
</organism>
<accession>A0ABW5JX26</accession>